<reference evidence="1" key="1">
    <citation type="journal article" date="2017" name="PeerJ">
        <title>lastomes of the green algae Hydrodictyon reticulatum and Pediastrum duplex (Sphaeropleales, Chlorophyceae).</title>
        <authorList>
            <person name="McManus H.A."/>
            <person name="Sanchez D."/>
            <person name="Karol K.G."/>
        </authorList>
    </citation>
    <scope>NUCLEOTIDE SEQUENCE</scope>
</reference>
<accession>A0A1W5RMY5</accession>
<sequence>METKSNGKSKSSFILSKIYFRNRFFYSKYCCFSRAK</sequence>
<keyword evidence="1" id="KW-0687">Ribonucleoprotein</keyword>
<organism evidence="1">
    <name type="scientific">Pediastrum duplex</name>
    <name type="common">Green alga</name>
    <dbReference type="NCBI Taxonomy" id="3105"/>
    <lineage>
        <taxon>Eukaryota</taxon>
        <taxon>Viridiplantae</taxon>
        <taxon>Chlorophyta</taxon>
        <taxon>core chlorophytes</taxon>
        <taxon>Chlorophyceae</taxon>
        <taxon>CS clade</taxon>
        <taxon>Sphaeropleales</taxon>
        <taxon>Hydrodictyaceae</taxon>
        <taxon>Pediastrum</taxon>
    </lineage>
</organism>
<dbReference type="GO" id="GO:0005840">
    <property type="term" value="C:ribosome"/>
    <property type="evidence" value="ECO:0007669"/>
    <property type="project" value="UniProtKB-KW"/>
</dbReference>
<geneLocation type="chloroplast" evidence="1"/>
<name>A0A1W5RMY5_PEDDU</name>
<gene>
    <name evidence="1" type="primary">rpl32</name>
</gene>
<evidence type="ECO:0000313" key="1">
    <source>
        <dbReference type="EMBL" id="AQU64490.1"/>
    </source>
</evidence>
<keyword evidence="1" id="KW-0150">Chloroplast</keyword>
<keyword evidence="1" id="KW-0689">Ribosomal protein</keyword>
<dbReference type="GeneID" id="32880084"/>
<protein>
    <submittedName>
        <fullName evidence="1">Ribosomal protein L32</fullName>
    </submittedName>
</protein>
<dbReference type="EMBL" id="KY114064">
    <property type="protein sequence ID" value="AQU64490.1"/>
    <property type="molecule type" value="Genomic_DNA"/>
</dbReference>
<dbReference type="RefSeq" id="YP_009364003.1">
    <property type="nucleotide sequence ID" value="NC_034654.1"/>
</dbReference>
<dbReference type="AlphaFoldDB" id="A0A1W5RMY5"/>
<proteinExistence type="predicted"/>
<keyword evidence="1" id="KW-0934">Plastid</keyword>